<gene>
    <name evidence="6" type="primary">LOC128314828</name>
</gene>
<dbReference type="GeneID" id="128314828"/>
<proteinExistence type="predicted"/>
<reference evidence="6" key="1">
    <citation type="submission" date="2025-08" db="UniProtKB">
        <authorList>
            <consortium name="RefSeq"/>
        </authorList>
    </citation>
    <scope>IDENTIFICATION</scope>
    <source>
        <tissue evidence="6">Blood</tissue>
    </source>
</reference>
<dbReference type="InterPro" id="IPR000651">
    <property type="entry name" value="Ras-like_Gua-exchang_fac_N"/>
</dbReference>
<dbReference type="PANTHER" id="PTHR46793:SF3">
    <property type="entry name" value="RIKEN CDNA 4930596D02 GENE"/>
    <property type="match status" value="1"/>
</dbReference>
<name>A0ABM3PSJ3_ACIJB</name>
<dbReference type="Proteomes" id="UP001652583">
    <property type="component" value="Chromosome A2"/>
</dbReference>
<feature type="region of interest" description="Disordered" evidence="2">
    <location>
        <begin position="212"/>
        <end position="247"/>
    </location>
</feature>
<dbReference type="Gene3D" id="1.20.870.10">
    <property type="entry name" value="Son of sevenless (SoS) protein Chain: S domain 1"/>
    <property type="match status" value="2"/>
</dbReference>
<protein>
    <submittedName>
        <fullName evidence="6">Uncharacterized protein LOC128314828 isoform X1</fullName>
    </submittedName>
</protein>
<sequence length="529" mass="59514">MFSCCFPRYRGSGCQKPQCAGLLRGWRGFLHPRWRCLRMFSRTSHKGMNISPMPDNENREEGTIEGGWMLLVQRVEHLVPAVLGRDPSYLFTFLSTYRAFATTQQVLEILFMRYGCFHSEAEEDGGPREQEKLAISSILGTWLDHYPEEFFRPPDFTSLKLLRAYVRVHMPGSELQRRARLLYSWRKHPLAAALEPRPDVPRERAPAISVVPTAASQPRLPEATSSPGAQRVRESETLTAASPPGQEEWTIEGGWMLLEQRVEHLVPAVLGRDPSYLFTFLSTYRAFATTQQVLEILFMRYGCFHSEAEEDGGPREQEKLAISSILGTWLDHYPEEFFRPPDFTSLKLLRAYVRVHMPGSELQRRARLLYSWRKHPLAAALEPRPDVPRERAPAISVVPTAASQPRLPEATSSPGAQRVRESETLTAASPPGQEVLPTLADSQELEEPPAPLVAPEHEQPPAPAGGVTEGLEQPPPAAEQPASAPQQRLMSAAAPQDEFPDLVIAFFVVLVVGIEVFSVLMYYWFILKT</sequence>
<dbReference type="CDD" id="cd06224">
    <property type="entry name" value="REM"/>
    <property type="match status" value="2"/>
</dbReference>
<dbReference type="Pfam" id="PF00618">
    <property type="entry name" value="RasGEF_N"/>
    <property type="match status" value="2"/>
</dbReference>
<evidence type="ECO:0000313" key="6">
    <source>
        <dbReference type="RefSeq" id="XP_053074649.1"/>
    </source>
</evidence>
<keyword evidence="5" id="KW-1185">Reference proteome</keyword>
<keyword evidence="3" id="KW-0812">Transmembrane</keyword>
<accession>A0ABM3PSJ3</accession>
<feature type="transmembrane region" description="Helical" evidence="3">
    <location>
        <begin position="502"/>
        <end position="525"/>
    </location>
</feature>
<feature type="region of interest" description="Disordered" evidence="2">
    <location>
        <begin position="396"/>
        <end position="492"/>
    </location>
</feature>
<dbReference type="SMART" id="SM00229">
    <property type="entry name" value="RasGEFN"/>
    <property type="match status" value="2"/>
</dbReference>
<evidence type="ECO:0000259" key="4">
    <source>
        <dbReference type="PROSITE" id="PS50212"/>
    </source>
</evidence>
<dbReference type="RefSeq" id="XP_053074649.1">
    <property type="nucleotide sequence ID" value="XM_053218674.1"/>
</dbReference>
<feature type="domain" description="N-terminal Ras-GEF" evidence="4">
    <location>
        <begin position="247"/>
        <end position="374"/>
    </location>
</feature>
<keyword evidence="1" id="KW-0344">Guanine-nucleotide releasing factor</keyword>
<dbReference type="PROSITE" id="PS50212">
    <property type="entry name" value="RASGEF_NTER"/>
    <property type="match status" value="2"/>
</dbReference>
<evidence type="ECO:0000313" key="5">
    <source>
        <dbReference type="Proteomes" id="UP001652583"/>
    </source>
</evidence>
<feature type="domain" description="N-terminal Ras-GEF" evidence="4">
    <location>
        <begin position="60"/>
        <end position="187"/>
    </location>
</feature>
<evidence type="ECO:0000256" key="2">
    <source>
        <dbReference type="SAM" id="MobiDB-lite"/>
    </source>
</evidence>
<keyword evidence="3" id="KW-1133">Transmembrane helix</keyword>
<dbReference type="SUPFAM" id="SSF48366">
    <property type="entry name" value="Ras GEF"/>
    <property type="match status" value="2"/>
</dbReference>
<keyword evidence="3" id="KW-0472">Membrane</keyword>
<dbReference type="InterPro" id="IPR023578">
    <property type="entry name" value="Ras_GEF_dom_sf"/>
</dbReference>
<dbReference type="PANTHER" id="PTHR46793">
    <property type="entry name" value="1700018F24RIK PROTEIN-RELATED-RELATED"/>
    <property type="match status" value="1"/>
</dbReference>
<evidence type="ECO:0000256" key="1">
    <source>
        <dbReference type="PROSITE-ProRule" id="PRU00135"/>
    </source>
</evidence>
<evidence type="ECO:0000256" key="3">
    <source>
        <dbReference type="SAM" id="Phobius"/>
    </source>
</evidence>
<organism evidence="5 6">
    <name type="scientific">Acinonyx jubatus</name>
    <name type="common">Cheetah</name>
    <dbReference type="NCBI Taxonomy" id="32536"/>
    <lineage>
        <taxon>Eukaryota</taxon>
        <taxon>Metazoa</taxon>
        <taxon>Chordata</taxon>
        <taxon>Craniata</taxon>
        <taxon>Vertebrata</taxon>
        <taxon>Euteleostomi</taxon>
        <taxon>Mammalia</taxon>
        <taxon>Eutheria</taxon>
        <taxon>Laurasiatheria</taxon>
        <taxon>Carnivora</taxon>
        <taxon>Feliformia</taxon>
        <taxon>Felidae</taxon>
        <taxon>Felinae</taxon>
        <taxon>Acinonyx</taxon>
    </lineage>
</organism>